<reference evidence="4" key="1">
    <citation type="submission" date="2017-01" db="EMBL/GenBank/DDBJ databases">
        <authorList>
            <person name="Varghese N."/>
            <person name="Submissions S."/>
        </authorList>
    </citation>
    <scope>NUCLEOTIDE SEQUENCE [LARGE SCALE GENOMIC DNA]</scope>
    <source>
        <strain evidence="4">DSM 45196</strain>
    </source>
</reference>
<dbReference type="GO" id="GO:0016788">
    <property type="term" value="F:hydrolase activity, acting on ester bonds"/>
    <property type="evidence" value="ECO:0007669"/>
    <property type="project" value="UniProtKB-UniRule"/>
</dbReference>
<dbReference type="InterPro" id="IPR022932">
    <property type="entry name" value="YjcG"/>
</dbReference>
<dbReference type="Gene3D" id="3.90.1140.10">
    <property type="entry name" value="Cyclic phosphodiesterase"/>
    <property type="match status" value="1"/>
</dbReference>
<evidence type="ECO:0000256" key="1">
    <source>
        <dbReference type="ARBA" id="ARBA00022801"/>
    </source>
</evidence>
<evidence type="ECO:0000256" key="2">
    <source>
        <dbReference type="HAMAP-Rule" id="MF_01444"/>
    </source>
</evidence>
<feature type="short sequence motif" description="HXTX 1" evidence="2">
    <location>
        <begin position="34"/>
        <end position="37"/>
    </location>
</feature>
<dbReference type="EC" id="3.1.-.-" evidence="2"/>
<evidence type="ECO:0000313" key="4">
    <source>
        <dbReference type="Proteomes" id="UP000186795"/>
    </source>
</evidence>
<organism evidence="3 4">
    <name type="scientific">Kroppenstedtia eburnea</name>
    <dbReference type="NCBI Taxonomy" id="714067"/>
    <lineage>
        <taxon>Bacteria</taxon>
        <taxon>Bacillati</taxon>
        <taxon>Bacillota</taxon>
        <taxon>Bacilli</taxon>
        <taxon>Bacillales</taxon>
        <taxon>Thermoactinomycetaceae</taxon>
        <taxon>Kroppenstedtia</taxon>
    </lineage>
</organism>
<dbReference type="AlphaFoldDB" id="A0A1N7J6Q5"/>
<dbReference type="HAMAP" id="MF_01444">
    <property type="entry name" value="2H_phosphoesterase_YjcG"/>
    <property type="match status" value="1"/>
</dbReference>
<sequence length="169" mass="19821">MKFGIATFPEKAIQDFANSYRKRYDPNYALIPPHITLKEPFELEEGMLPQAVEHLEQTAQETAPFNIHFHKISSFHPTNNVVYMAVEKADEINRLHEKINRGHLHHESGYKFIPHITIGQKLPQDELLDVYGSLRMLEVDMNSWVDRFHLLYQLENGSWTIYQSFLLRG</sequence>
<evidence type="ECO:0000313" key="3">
    <source>
        <dbReference type="EMBL" id="SIS45020.1"/>
    </source>
</evidence>
<proteinExistence type="inferred from homology"/>
<dbReference type="OrthoDB" id="1524661at2"/>
<gene>
    <name evidence="3" type="ORF">SAMN05421790_101789</name>
</gene>
<dbReference type="Pfam" id="PF13563">
    <property type="entry name" value="2_5_RNA_ligase2"/>
    <property type="match status" value="1"/>
</dbReference>
<feature type="short sequence motif" description="HXTX 2" evidence="2">
    <location>
        <begin position="115"/>
        <end position="118"/>
    </location>
</feature>
<dbReference type="InterPro" id="IPR009097">
    <property type="entry name" value="Cyclic_Pdiesterase"/>
</dbReference>
<feature type="active site" description="Proton donor" evidence="2">
    <location>
        <position position="34"/>
    </location>
</feature>
<dbReference type="PANTHER" id="PTHR40037">
    <property type="entry name" value="PHOSPHOESTERASE YJCG-RELATED"/>
    <property type="match status" value="1"/>
</dbReference>
<name>A0A1N7J6Q5_9BACL</name>
<keyword evidence="3" id="KW-0436">Ligase</keyword>
<dbReference type="SUPFAM" id="SSF55144">
    <property type="entry name" value="LigT-like"/>
    <property type="match status" value="1"/>
</dbReference>
<keyword evidence="4" id="KW-1185">Reference proteome</keyword>
<keyword evidence="1 2" id="KW-0378">Hydrolase</keyword>
<dbReference type="InterPro" id="IPR050580">
    <property type="entry name" value="2H_phosphoesterase_YjcG-like"/>
</dbReference>
<comment type="similarity">
    <text evidence="2">Belongs to the 2H phosphoesterase superfamily. YjcG family.</text>
</comment>
<dbReference type="RefSeq" id="WP_009709230.1">
    <property type="nucleotide sequence ID" value="NZ_CP048103.1"/>
</dbReference>
<dbReference type="Proteomes" id="UP000186795">
    <property type="component" value="Unassembled WGS sequence"/>
</dbReference>
<dbReference type="GO" id="GO:0016874">
    <property type="term" value="F:ligase activity"/>
    <property type="evidence" value="ECO:0007669"/>
    <property type="project" value="UniProtKB-KW"/>
</dbReference>
<accession>A0A1N7J6Q5</accession>
<dbReference type="PANTHER" id="PTHR40037:SF1">
    <property type="entry name" value="PHOSPHOESTERASE SAOUHSC_00951-RELATED"/>
    <property type="match status" value="1"/>
</dbReference>
<feature type="active site" description="Proton acceptor" evidence="2">
    <location>
        <position position="115"/>
    </location>
</feature>
<dbReference type="EMBL" id="FTOD01000001">
    <property type="protein sequence ID" value="SIS45020.1"/>
    <property type="molecule type" value="Genomic_DNA"/>
</dbReference>
<dbReference type="NCBIfam" id="NF010223">
    <property type="entry name" value="PRK13679.1"/>
    <property type="match status" value="1"/>
</dbReference>
<protein>
    <recommendedName>
        <fullName evidence="2">Putative phosphoesterase SAMN05421790_101789</fullName>
        <ecNumber evidence="2">3.1.-.-</ecNumber>
    </recommendedName>
</protein>